<proteinExistence type="predicted"/>
<gene>
    <name evidence="2" type="ORF">Xvie_02500</name>
</gene>
<organism evidence="2 3">
    <name type="scientific">Xenorhabdus vietnamensis</name>
    <dbReference type="NCBI Taxonomy" id="351656"/>
    <lineage>
        <taxon>Bacteria</taxon>
        <taxon>Pseudomonadati</taxon>
        <taxon>Pseudomonadota</taxon>
        <taxon>Gammaproteobacteria</taxon>
        <taxon>Enterobacterales</taxon>
        <taxon>Morganellaceae</taxon>
        <taxon>Xenorhabdus</taxon>
    </lineage>
</organism>
<dbReference type="STRING" id="351656.Xvie_02500"/>
<dbReference type="Proteomes" id="UP000194350">
    <property type="component" value="Unassembled WGS sequence"/>
</dbReference>
<evidence type="ECO:0000313" key="3">
    <source>
        <dbReference type="Proteomes" id="UP000194350"/>
    </source>
</evidence>
<accession>A0A1Y2SCF7</accession>
<comment type="caution">
    <text evidence="2">The sequence shown here is derived from an EMBL/GenBank/DDBJ whole genome shotgun (WGS) entry which is preliminary data.</text>
</comment>
<evidence type="ECO:0000256" key="1">
    <source>
        <dbReference type="SAM" id="MobiDB-lite"/>
    </source>
</evidence>
<dbReference type="EMBL" id="MUBJ01000013">
    <property type="protein sequence ID" value="OTA15647.1"/>
    <property type="molecule type" value="Genomic_DNA"/>
</dbReference>
<keyword evidence="3" id="KW-1185">Reference proteome</keyword>
<feature type="region of interest" description="Disordered" evidence="1">
    <location>
        <begin position="106"/>
        <end position="143"/>
    </location>
</feature>
<sequence length="143" mass="16577">MKQNQNKVITNDKLIELKNNDSIEFFVGFVSLITFSKELFKTNNELSEFIKEIFGFEFKKYVVASRTLMFARTIKEIYNKLDKKSIIKAKNNTVFHIDMLINAPQKEMSEDNKLKSTPSKKGKKGKNTTTESISKWIKGLRGE</sequence>
<protein>
    <submittedName>
        <fullName evidence="2">Uncharacterized protein</fullName>
    </submittedName>
</protein>
<dbReference type="AlphaFoldDB" id="A0A1Y2SCF7"/>
<reference evidence="2 3" key="1">
    <citation type="submission" date="2016-10" db="EMBL/GenBank/DDBJ databases">
        <title>Systematic genetic and metabolomic analysis of Xenorhabdus and Photorhabdus spp., highlights the requirements for a dual symbiotic and pathogenic life style.</title>
        <authorList>
            <person name="Tobias N.J."/>
            <person name="Wolff H."/>
            <person name="Djahanschiri B."/>
            <person name="Pidot S.J."/>
            <person name="Stinear T.P."/>
            <person name="Ebersberger I."/>
            <person name="Bode H.B."/>
        </authorList>
    </citation>
    <scope>NUCLEOTIDE SEQUENCE [LARGE SCALE GENOMIC DNA]</scope>
    <source>
        <strain evidence="2 3">DSM 22392</strain>
    </source>
</reference>
<dbReference type="OrthoDB" id="2087672at2"/>
<name>A0A1Y2SCF7_9GAMM</name>
<evidence type="ECO:0000313" key="2">
    <source>
        <dbReference type="EMBL" id="OTA15647.1"/>
    </source>
</evidence>